<evidence type="ECO:0000256" key="10">
    <source>
        <dbReference type="ARBA" id="ARBA00022989"/>
    </source>
</evidence>
<evidence type="ECO:0000256" key="15">
    <source>
        <dbReference type="ARBA" id="ARBA00047816"/>
    </source>
</evidence>
<feature type="transmembrane region" description="Helical" evidence="17">
    <location>
        <begin position="38"/>
        <end position="61"/>
    </location>
</feature>
<dbReference type="PANTHER" id="PTHR22888">
    <property type="entry name" value="CYTOCHROME C OXIDASE, SUBUNIT II"/>
    <property type="match status" value="1"/>
</dbReference>
<evidence type="ECO:0000256" key="11">
    <source>
        <dbReference type="ARBA" id="ARBA00023008"/>
    </source>
</evidence>
<dbReference type="EC" id="7.1.1.9" evidence="3"/>
<keyword evidence="6 17" id="KW-0812">Transmembrane</keyword>
<evidence type="ECO:0000256" key="3">
    <source>
        <dbReference type="ARBA" id="ARBA00012949"/>
    </source>
</evidence>
<evidence type="ECO:0000256" key="5">
    <source>
        <dbReference type="ARBA" id="ARBA00022660"/>
    </source>
</evidence>
<dbReference type="Pfam" id="PF00116">
    <property type="entry name" value="COX2"/>
    <property type="match status" value="1"/>
</dbReference>
<dbReference type="InterPro" id="IPR002429">
    <property type="entry name" value="CcO_II-like_C"/>
</dbReference>
<dbReference type="PRINTS" id="PR01166">
    <property type="entry name" value="CYCOXIDASEII"/>
</dbReference>
<evidence type="ECO:0000256" key="17">
    <source>
        <dbReference type="SAM" id="Phobius"/>
    </source>
</evidence>
<evidence type="ECO:0000256" key="13">
    <source>
        <dbReference type="ARBA" id="ARBA00024688"/>
    </source>
</evidence>
<feature type="transmembrane region" description="Helical" evidence="17">
    <location>
        <begin position="82"/>
        <end position="99"/>
    </location>
</feature>
<sequence>MLALVLLTCTGCNTEDLPNLAYPDPATEEGPRMLLLWQGSWLAAILTGAVVWGLILWACIFHRKKHANDIPIQTRYNLPIEALYTILPFVMVVVLFYFTERDQSIILDEDRQEDLTVNVVGRQWSWSFNYVDENVYEAGTPGKEPELVLPINKLVRFEVTAADVIHSFWVPNFLFKIDAMPGRVNSFEATPNKLGTFSGKCAELCGRDHARMFFTVRVVTEAEYAAHIAELRKNGQEGQLPRGILDTKEDRERAYNLKGSYATESDHSTPATQPATNTEPAQGEGQANGDEGEENTDSEPANDAPATSSPASGEAAGNNAEGTS</sequence>
<keyword evidence="12 17" id="KW-0472">Membrane</keyword>
<gene>
    <name evidence="19" type="primary">coxB</name>
    <name evidence="19" type="ORF">GCM10009547_37310</name>
</gene>
<comment type="function">
    <text evidence="13">Subunits I and II form the functional core of the enzyme complex. Electrons originating in cytochrome c are transferred via heme a and Cu(A) to the binuclear center formed by heme a3 and Cu(B).</text>
</comment>
<keyword evidence="10 17" id="KW-1133">Transmembrane helix</keyword>
<accession>A0ABN1H681</accession>
<feature type="region of interest" description="Disordered" evidence="16">
    <location>
        <begin position="259"/>
        <end position="324"/>
    </location>
</feature>
<evidence type="ECO:0000256" key="2">
    <source>
        <dbReference type="ARBA" id="ARBA00007866"/>
    </source>
</evidence>
<evidence type="ECO:0000313" key="19">
    <source>
        <dbReference type="EMBL" id="GAA0630125.1"/>
    </source>
</evidence>
<dbReference type="RefSeq" id="WP_344607538.1">
    <property type="nucleotide sequence ID" value="NZ_BAAAHE010000037.1"/>
</dbReference>
<dbReference type="SUPFAM" id="SSF81464">
    <property type="entry name" value="Cytochrome c oxidase subunit II-like, transmembrane region"/>
    <property type="match status" value="1"/>
</dbReference>
<keyword evidence="7" id="KW-0479">Metal-binding</keyword>
<feature type="compositionally biased region" description="Low complexity" evidence="16">
    <location>
        <begin position="313"/>
        <end position="324"/>
    </location>
</feature>
<evidence type="ECO:0000259" key="18">
    <source>
        <dbReference type="PROSITE" id="PS50857"/>
    </source>
</evidence>
<protein>
    <recommendedName>
        <fullName evidence="3">cytochrome-c oxidase</fullName>
        <ecNumber evidence="3">7.1.1.9</ecNumber>
    </recommendedName>
    <alternativeName>
        <fullName evidence="14">Cytochrome aa3 subunit 2</fullName>
    </alternativeName>
</protein>
<keyword evidence="11" id="KW-0186">Copper</keyword>
<dbReference type="InterPro" id="IPR008972">
    <property type="entry name" value="Cupredoxin"/>
</dbReference>
<comment type="similarity">
    <text evidence="2">Belongs to the cytochrome c oxidase subunit 2 family.</text>
</comment>
<evidence type="ECO:0000256" key="16">
    <source>
        <dbReference type="SAM" id="MobiDB-lite"/>
    </source>
</evidence>
<dbReference type="SUPFAM" id="SSF49503">
    <property type="entry name" value="Cupredoxins"/>
    <property type="match status" value="1"/>
</dbReference>
<reference evidence="19 20" key="1">
    <citation type="journal article" date="2019" name="Int. J. Syst. Evol. Microbiol.">
        <title>The Global Catalogue of Microorganisms (GCM) 10K type strain sequencing project: providing services to taxonomists for standard genome sequencing and annotation.</title>
        <authorList>
            <consortium name="The Broad Institute Genomics Platform"/>
            <consortium name="The Broad Institute Genome Sequencing Center for Infectious Disease"/>
            <person name="Wu L."/>
            <person name="Ma J."/>
        </authorList>
    </citation>
    <scope>NUCLEOTIDE SEQUENCE [LARGE SCALE GENOMIC DNA]</scope>
    <source>
        <strain evidence="19 20">JCM 10671</strain>
    </source>
</reference>
<evidence type="ECO:0000256" key="9">
    <source>
        <dbReference type="ARBA" id="ARBA00022982"/>
    </source>
</evidence>
<name>A0ABN1H681_9ACTN</name>
<evidence type="ECO:0000256" key="4">
    <source>
        <dbReference type="ARBA" id="ARBA00022448"/>
    </source>
</evidence>
<dbReference type="PANTHER" id="PTHR22888:SF9">
    <property type="entry name" value="CYTOCHROME C OXIDASE SUBUNIT 2"/>
    <property type="match status" value="1"/>
</dbReference>
<proteinExistence type="inferred from homology"/>
<organism evidence="19 20">
    <name type="scientific">Sporichthya brevicatena</name>
    <dbReference type="NCBI Taxonomy" id="171442"/>
    <lineage>
        <taxon>Bacteria</taxon>
        <taxon>Bacillati</taxon>
        <taxon>Actinomycetota</taxon>
        <taxon>Actinomycetes</taxon>
        <taxon>Sporichthyales</taxon>
        <taxon>Sporichthyaceae</taxon>
        <taxon>Sporichthya</taxon>
    </lineage>
</organism>
<comment type="subcellular location">
    <subcellularLocation>
        <location evidence="1">Membrane</location>
        <topology evidence="1">Multi-pass membrane protein</topology>
    </subcellularLocation>
</comment>
<evidence type="ECO:0000256" key="6">
    <source>
        <dbReference type="ARBA" id="ARBA00022692"/>
    </source>
</evidence>
<feature type="compositionally biased region" description="Polar residues" evidence="16">
    <location>
        <begin position="268"/>
        <end position="280"/>
    </location>
</feature>
<comment type="catalytic activity">
    <reaction evidence="15">
        <text>4 Fe(II)-[cytochrome c] + O2 + 8 H(+)(in) = 4 Fe(III)-[cytochrome c] + 2 H2O + 4 H(+)(out)</text>
        <dbReference type="Rhea" id="RHEA:11436"/>
        <dbReference type="Rhea" id="RHEA-COMP:10350"/>
        <dbReference type="Rhea" id="RHEA-COMP:14399"/>
        <dbReference type="ChEBI" id="CHEBI:15377"/>
        <dbReference type="ChEBI" id="CHEBI:15378"/>
        <dbReference type="ChEBI" id="CHEBI:15379"/>
        <dbReference type="ChEBI" id="CHEBI:29033"/>
        <dbReference type="ChEBI" id="CHEBI:29034"/>
        <dbReference type="EC" id="7.1.1.9"/>
    </reaction>
</comment>
<dbReference type="InterPro" id="IPR001505">
    <property type="entry name" value="Copper_CuA"/>
</dbReference>
<dbReference type="Gene3D" id="1.10.287.90">
    <property type="match status" value="1"/>
</dbReference>
<dbReference type="EMBL" id="BAAAHE010000037">
    <property type="protein sequence ID" value="GAA0630125.1"/>
    <property type="molecule type" value="Genomic_DNA"/>
</dbReference>
<evidence type="ECO:0000256" key="7">
    <source>
        <dbReference type="ARBA" id="ARBA00022723"/>
    </source>
</evidence>
<evidence type="ECO:0000256" key="1">
    <source>
        <dbReference type="ARBA" id="ARBA00004141"/>
    </source>
</evidence>
<keyword evidence="4" id="KW-0813">Transport</keyword>
<comment type="caution">
    <text evidence="19">The sequence shown here is derived from an EMBL/GenBank/DDBJ whole genome shotgun (WGS) entry which is preliminary data.</text>
</comment>
<dbReference type="NCBIfam" id="TIGR02866">
    <property type="entry name" value="CoxB"/>
    <property type="match status" value="1"/>
</dbReference>
<keyword evidence="9" id="KW-0249">Electron transport</keyword>
<keyword evidence="20" id="KW-1185">Reference proteome</keyword>
<dbReference type="PROSITE" id="PS50857">
    <property type="entry name" value="COX2_CUA"/>
    <property type="match status" value="1"/>
</dbReference>
<dbReference type="InterPro" id="IPR014222">
    <property type="entry name" value="Cyt_c_oxidase_su2"/>
</dbReference>
<feature type="domain" description="Cytochrome oxidase subunit II copper A binding" evidence="18">
    <location>
        <begin position="112"/>
        <end position="230"/>
    </location>
</feature>
<keyword evidence="5" id="KW-0679">Respiratory chain</keyword>
<keyword evidence="8" id="KW-1278">Translocase</keyword>
<dbReference type="Gene3D" id="2.60.40.420">
    <property type="entry name" value="Cupredoxins - blue copper proteins"/>
    <property type="match status" value="1"/>
</dbReference>
<dbReference type="Proteomes" id="UP001500957">
    <property type="component" value="Unassembled WGS sequence"/>
</dbReference>
<evidence type="ECO:0000256" key="14">
    <source>
        <dbReference type="ARBA" id="ARBA00031399"/>
    </source>
</evidence>
<dbReference type="PROSITE" id="PS00078">
    <property type="entry name" value="COX2"/>
    <property type="match status" value="1"/>
</dbReference>
<evidence type="ECO:0000256" key="12">
    <source>
        <dbReference type="ARBA" id="ARBA00023136"/>
    </source>
</evidence>
<dbReference type="InterPro" id="IPR045187">
    <property type="entry name" value="CcO_II"/>
</dbReference>
<evidence type="ECO:0000256" key="8">
    <source>
        <dbReference type="ARBA" id="ARBA00022967"/>
    </source>
</evidence>
<dbReference type="InterPro" id="IPR036257">
    <property type="entry name" value="Cyt_c_oxidase_su2_TM_sf"/>
</dbReference>
<dbReference type="CDD" id="cd13919">
    <property type="entry name" value="CuRO_HCO_II_like_5"/>
    <property type="match status" value="1"/>
</dbReference>
<evidence type="ECO:0000313" key="20">
    <source>
        <dbReference type="Proteomes" id="UP001500957"/>
    </source>
</evidence>